<dbReference type="Proteomes" id="UP000468766">
    <property type="component" value="Unassembled WGS sequence"/>
</dbReference>
<organism evidence="2 3">
    <name type="scientific">Heliorestis acidaminivorans</name>
    <dbReference type="NCBI Taxonomy" id="553427"/>
    <lineage>
        <taxon>Bacteria</taxon>
        <taxon>Bacillati</taxon>
        <taxon>Bacillota</taxon>
        <taxon>Clostridia</taxon>
        <taxon>Eubacteriales</taxon>
        <taxon>Heliobacteriaceae</taxon>
        <taxon>Heliorestis</taxon>
    </lineage>
</organism>
<proteinExistence type="predicted"/>
<protein>
    <submittedName>
        <fullName evidence="2">Prepilin-type N-terminal cleavage/methylation domain-containing protein</fullName>
    </submittedName>
</protein>
<dbReference type="PROSITE" id="PS00409">
    <property type="entry name" value="PROKAR_NTER_METHYL"/>
    <property type="match status" value="1"/>
</dbReference>
<evidence type="ECO:0000313" key="3">
    <source>
        <dbReference type="Proteomes" id="UP000468766"/>
    </source>
</evidence>
<dbReference type="InterPro" id="IPR012902">
    <property type="entry name" value="N_methyl_site"/>
</dbReference>
<dbReference type="AlphaFoldDB" id="A0A6I0F2E9"/>
<keyword evidence="3" id="KW-1185">Reference proteome</keyword>
<sequence>MKNQKGFTLLEVLFVVVIFTLLGLTATKLLNLGLERSHKQNHHYDGIYSARWALHWISMDIRKGRDFIIQKNRIQCQVFHPSRGWESVDYYLDNKETIQRRHRSDAKPLASGIEALEIRKLPSLDESSAYSPILITIRQKKNYQGDYVEFYNEVIPLKNLK</sequence>
<gene>
    <name evidence="2" type="ORF">F9B85_08265</name>
</gene>
<dbReference type="EMBL" id="WBXO01000005">
    <property type="protein sequence ID" value="KAB2952643.1"/>
    <property type="molecule type" value="Genomic_DNA"/>
</dbReference>
<keyword evidence="1" id="KW-0812">Transmembrane</keyword>
<keyword evidence="1" id="KW-0472">Membrane</keyword>
<dbReference type="OrthoDB" id="2081747at2"/>
<feature type="transmembrane region" description="Helical" evidence="1">
    <location>
        <begin position="12"/>
        <end position="30"/>
    </location>
</feature>
<dbReference type="NCBIfam" id="TIGR02532">
    <property type="entry name" value="IV_pilin_GFxxxE"/>
    <property type="match status" value="1"/>
</dbReference>
<reference evidence="2 3" key="1">
    <citation type="submission" date="2019-10" db="EMBL/GenBank/DDBJ databases">
        <title>Whole-genome sequence of the extremophile Heliorestis acidaminivorans DSM 24790.</title>
        <authorList>
            <person name="Kyndt J.A."/>
            <person name="Meyer T.E."/>
        </authorList>
    </citation>
    <scope>NUCLEOTIDE SEQUENCE [LARGE SCALE GENOMIC DNA]</scope>
    <source>
        <strain evidence="2 3">DSM 24790</strain>
    </source>
</reference>
<evidence type="ECO:0000256" key="1">
    <source>
        <dbReference type="SAM" id="Phobius"/>
    </source>
</evidence>
<comment type="caution">
    <text evidence="2">The sequence shown here is derived from an EMBL/GenBank/DDBJ whole genome shotgun (WGS) entry which is preliminary data.</text>
</comment>
<keyword evidence="1" id="KW-1133">Transmembrane helix</keyword>
<accession>A0A6I0F2E9</accession>
<dbReference type="Pfam" id="PF07963">
    <property type="entry name" value="N_methyl"/>
    <property type="match status" value="1"/>
</dbReference>
<dbReference type="RefSeq" id="WP_151619920.1">
    <property type="nucleotide sequence ID" value="NZ_WBXO01000005.1"/>
</dbReference>
<evidence type="ECO:0000313" key="2">
    <source>
        <dbReference type="EMBL" id="KAB2952643.1"/>
    </source>
</evidence>
<name>A0A6I0F2E9_9FIRM</name>